<keyword evidence="1" id="KW-0732">Signal</keyword>
<dbReference type="PANTHER" id="PTHR47976">
    <property type="entry name" value="G-TYPE LECTIN S-RECEPTOR-LIKE SERINE/THREONINE-PROTEIN KINASE SD2-5"/>
    <property type="match status" value="1"/>
</dbReference>
<sequence>MLLRNGSGIVRSRLRWTFGMALLLRSSCRDVFENEESYGPEARFSSRIGFWIAFKEGENWKLWCKEDQSTGAYYWKLLMVPHEDTGLEKDSKISSRRSDTNFSRGCLLRMFQNGNIGIATVDLPSVPENICYSLPTERGTGVCGYNRICRLSIDKRPDCQCPRAFSLVDPDDDYKGCIHGFVQDCADNQENAGNQSKAEKEFETEVNVMRPNSSQEFSPFNGILPVKVTWNQRTQVALGTSKRAVIPRMLSSRTSKASEDGSIRDSNVKRSERIRCTRMVCFMPVTVKADVYSFGVCY</sequence>
<dbReference type="Proteomes" id="UP000823775">
    <property type="component" value="Unassembled WGS sequence"/>
</dbReference>
<accession>A0ABS8WFB0</accession>
<evidence type="ECO:0000313" key="2">
    <source>
        <dbReference type="EMBL" id="MCE3049491.1"/>
    </source>
</evidence>
<keyword evidence="3" id="KW-1185">Reference proteome</keyword>
<reference evidence="2 3" key="1">
    <citation type="journal article" date="2021" name="BMC Genomics">
        <title>Datura genome reveals duplications of psychoactive alkaloid biosynthetic genes and high mutation rate following tissue culture.</title>
        <authorList>
            <person name="Rajewski A."/>
            <person name="Carter-House D."/>
            <person name="Stajich J."/>
            <person name="Litt A."/>
        </authorList>
    </citation>
    <scope>NUCLEOTIDE SEQUENCE [LARGE SCALE GENOMIC DNA]</scope>
    <source>
        <strain evidence="2">AR-01</strain>
    </source>
</reference>
<evidence type="ECO:0000256" key="1">
    <source>
        <dbReference type="ARBA" id="ARBA00022729"/>
    </source>
</evidence>
<dbReference type="EMBL" id="JACEIK010006935">
    <property type="protein sequence ID" value="MCE3049491.1"/>
    <property type="molecule type" value="Genomic_DNA"/>
</dbReference>
<protein>
    <submittedName>
        <fullName evidence="2">Uncharacterized protein</fullName>
    </submittedName>
</protein>
<dbReference type="InterPro" id="IPR051343">
    <property type="entry name" value="G-type_lectin_kinases/EP1-like"/>
</dbReference>
<proteinExistence type="predicted"/>
<comment type="caution">
    <text evidence="2">The sequence shown here is derived from an EMBL/GenBank/DDBJ whole genome shotgun (WGS) entry which is preliminary data.</text>
</comment>
<evidence type="ECO:0000313" key="3">
    <source>
        <dbReference type="Proteomes" id="UP000823775"/>
    </source>
</evidence>
<organism evidence="2 3">
    <name type="scientific">Datura stramonium</name>
    <name type="common">Jimsonweed</name>
    <name type="synonym">Common thornapple</name>
    <dbReference type="NCBI Taxonomy" id="4076"/>
    <lineage>
        <taxon>Eukaryota</taxon>
        <taxon>Viridiplantae</taxon>
        <taxon>Streptophyta</taxon>
        <taxon>Embryophyta</taxon>
        <taxon>Tracheophyta</taxon>
        <taxon>Spermatophyta</taxon>
        <taxon>Magnoliopsida</taxon>
        <taxon>eudicotyledons</taxon>
        <taxon>Gunneridae</taxon>
        <taxon>Pentapetalae</taxon>
        <taxon>asterids</taxon>
        <taxon>lamiids</taxon>
        <taxon>Solanales</taxon>
        <taxon>Solanaceae</taxon>
        <taxon>Solanoideae</taxon>
        <taxon>Datureae</taxon>
        <taxon>Datura</taxon>
    </lineage>
</organism>
<gene>
    <name evidence="2" type="ORF">HAX54_045010</name>
</gene>
<dbReference type="PANTHER" id="PTHR47976:SF15">
    <property type="entry name" value="G-TYPE LECTIN S-RECEPTOR-LIKE SERINE_THREONINE-PROTEIN KINASE RLK1"/>
    <property type="match status" value="1"/>
</dbReference>
<name>A0ABS8WFB0_DATST</name>